<name>A0AAE3Y686_VARPD</name>
<dbReference type="Proteomes" id="UP001184828">
    <property type="component" value="Unassembled WGS sequence"/>
</dbReference>
<protein>
    <submittedName>
        <fullName evidence="2">Uncharacterized protein</fullName>
    </submittedName>
</protein>
<feature type="region of interest" description="Disordered" evidence="1">
    <location>
        <begin position="1"/>
        <end position="33"/>
    </location>
</feature>
<comment type="caution">
    <text evidence="2">The sequence shown here is derived from an EMBL/GenBank/DDBJ whole genome shotgun (WGS) entry which is preliminary data.</text>
</comment>
<gene>
    <name evidence="2" type="ORF">J2738_006280</name>
</gene>
<evidence type="ECO:0000256" key="1">
    <source>
        <dbReference type="SAM" id="MobiDB-lite"/>
    </source>
</evidence>
<feature type="compositionally biased region" description="Basic residues" evidence="1">
    <location>
        <begin position="1"/>
        <end position="15"/>
    </location>
</feature>
<dbReference type="EMBL" id="JAVDQZ010000014">
    <property type="protein sequence ID" value="MDR6430086.1"/>
    <property type="molecule type" value="Genomic_DNA"/>
</dbReference>
<reference evidence="2" key="1">
    <citation type="submission" date="2023-07" db="EMBL/GenBank/DDBJ databases">
        <title>Sorghum-associated microbial communities from plants grown in Nebraska, USA.</title>
        <authorList>
            <person name="Schachtman D."/>
        </authorList>
    </citation>
    <scope>NUCLEOTIDE SEQUENCE</scope>
    <source>
        <strain evidence="2">DS2114</strain>
    </source>
</reference>
<sequence>MKNNKQRKAKNKKASRTAQGLLENEPLRDGGRLCPISAGNTRRWVPPAWDPKVHVLLQQTVCQLLPPPIAIESAAAERLPA</sequence>
<evidence type="ECO:0000313" key="3">
    <source>
        <dbReference type="Proteomes" id="UP001184828"/>
    </source>
</evidence>
<proteinExistence type="predicted"/>
<dbReference type="AlphaFoldDB" id="A0AAE3Y686"/>
<evidence type="ECO:0000313" key="2">
    <source>
        <dbReference type="EMBL" id="MDR6430086.1"/>
    </source>
</evidence>
<dbReference type="RefSeq" id="WP_309931290.1">
    <property type="nucleotide sequence ID" value="NZ_JAVDQZ010000014.1"/>
</dbReference>
<organism evidence="2 3">
    <name type="scientific">Variovorax paradoxus</name>
    <dbReference type="NCBI Taxonomy" id="34073"/>
    <lineage>
        <taxon>Bacteria</taxon>
        <taxon>Pseudomonadati</taxon>
        <taxon>Pseudomonadota</taxon>
        <taxon>Betaproteobacteria</taxon>
        <taxon>Burkholderiales</taxon>
        <taxon>Comamonadaceae</taxon>
        <taxon>Variovorax</taxon>
    </lineage>
</organism>
<accession>A0AAE3Y686</accession>